<dbReference type="STRING" id="63057.A0A2P5F4C1"/>
<sequence length="423" mass="48131">MGRVSKTMPDSRLHSRNTKLIRILSAIFVAVGLIFVVYSDRLIFSSFRDTDTSSSSQIQIKSAIIKHSLHLRSVQNDEEGRKTTTDNPFVPPLNATEGERIAWLQRKLPKLDIFKSDRVTRQFHSRVLQFFDPGCDVRVFMTWISPAMSFGSREFLAVESLFKAHPNGCLMILSRTLDSVRGYRILKPLIDRRFKVQAVTPDLSFLFNDTPAETWLNDIKRGNKDPGEIPLAQNLSNLMRLAVLYKYGGVYLDTDFIVLKPLTGLRNSIGAQSVDVASKNWTRLNNAVLIFDMKHPLLWSFLEEFASTFDGNRWGHNGPYLVSRVVQRVETTPGLNFIVLPPMAFYPVDWTKIGGLFERPKSEAQSRWVKAKLLQLSGDTYGVHLWNKQSSSLLIEEGSIMGKLISDHCIICKDVYSPQKKIF</sequence>
<feature type="transmembrane region" description="Helical" evidence="1">
    <location>
        <begin position="20"/>
        <end position="38"/>
    </location>
</feature>
<dbReference type="PANTHER" id="PTHR46781:SF2">
    <property type="entry name" value="ALPHA 1,4-GLYCOSYLTRANSFERASE FAMILY PROTEIN"/>
    <property type="match status" value="1"/>
</dbReference>
<dbReference type="FunCoup" id="A0A2P5F4C1">
    <property type="interactions" value="68"/>
</dbReference>
<organism evidence="3 4">
    <name type="scientific">Trema orientale</name>
    <name type="common">Charcoal tree</name>
    <name type="synonym">Celtis orientalis</name>
    <dbReference type="NCBI Taxonomy" id="63057"/>
    <lineage>
        <taxon>Eukaryota</taxon>
        <taxon>Viridiplantae</taxon>
        <taxon>Streptophyta</taxon>
        <taxon>Embryophyta</taxon>
        <taxon>Tracheophyta</taxon>
        <taxon>Spermatophyta</taxon>
        <taxon>Magnoliopsida</taxon>
        <taxon>eudicotyledons</taxon>
        <taxon>Gunneridae</taxon>
        <taxon>Pentapetalae</taxon>
        <taxon>rosids</taxon>
        <taxon>fabids</taxon>
        <taxon>Rosales</taxon>
        <taxon>Cannabaceae</taxon>
        <taxon>Trema</taxon>
    </lineage>
</organism>
<gene>
    <name evidence="3" type="ORF">TorRG33x02_115030</name>
</gene>
<dbReference type="Pfam" id="PF04488">
    <property type="entry name" value="Gly_transf_sug"/>
    <property type="match status" value="1"/>
</dbReference>
<dbReference type="AlphaFoldDB" id="A0A2P5F4C1"/>
<feature type="domain" description="Alpha 1,4-glycosyltransferase" evidence="2">
    <location>
        <begin position="291"/>
        <end position="414"/>
    </location>
</feature>
<proteinExistence type="predicted"/>
<dbReference type="Pfam" id="PF04572">
    <property type="entry name" value="Gb3_synth"/>
    <property type="match status" value="1"/>
</dbReference>
<dbReference type="PANTHER" id="PTHR46781">
    <property type="entry name" value="ALPHA 1,4-GLYCOSYLTRANSFERASE FAMILY PROTEIN"/>
    <property type="match status" value="1"/>
</dbReference>
<dbReference type="InterPro" id="IPR007577">
    <property type="entry name" value="GlycoTrfase_DXD_sugar-bd_CS"/>
</dbReference>
<accession>A0A2P5F4C1</accession>
<dbReference type="InterPro" id="IPR007652">
    <property type="entry name" value="A1-4-GlycosylTfrase_dom"/>
</dbReference>
<name>A0A2P5F4C1_TREOI</name>
<keyword evidence="4" id="KW-1185">Reference proteome</keyword>
<keyword evidence="1" id="KW-0812">Transmembrane</keyword>
<evidence type="ECO:0000256" key="1">
    <source>
        <dbReference type="SAM" id="Phobius"/>
    </source>
</evidence>
<keyword evidence="3" id="KW-0808">Transferase</keyword>
<dbReference type="Gene3D" id="3.90.550.20">
    <property type="match status" value="1"/>
</dbReference>
<dbReference type="InterPro" id="IPR044789">
    <property type="entry name" value="Put_A1-4-GlycosylTfrase_plant"/>
</dbReference>
<dbReference type="InParanoid" id="A0A2P5F4C1"/>
<dbReference type="SUPFAM" id="SSF53448">
    <property type="entry name" value="Nucleotide-diphospho-sugar transferases"/>
    <property type="match status" value="1"/>
</dbReference>
<evidence type="ECO:0000259" key="2">
    <source>
        <dbReference type="Pfam" id="PF04572"/>
    </source>
</evidence>
<dbReference type="OrthoDB" id="409543at2759"/>
<dbReference type="GO" id="GO:0016740">
    <property type="term" value="F:transferase activity"/>
    <property type="evidence" value="ECO:0007669"/>
    <property type="project" value="UniProtKB-KW"/>
</dbReference>
<evidence type="ECO:0000313" key="4">
    <source>
        <dbReference type="Proteomes" id="UP000237000"/>
    </source>
</evidence>
<reference evidence="4" key="1">
    <citation type="submission" date="2016-06" db="EMBL/GenBank/DDBJ databases">
        <title>Parallel loss of symbiosis genes in relatives of nitrogen-fixing non-legume Parasponia.</title>
        <authorList>
            <person name="Van Velzen R."/>
            <person name="Holmer R."/>
            <person name="Bu F."/>
            <person name="Rutten L."/>
            <person name="Van Zeijl A."/>
            <person name="Liu W."/>
            <person name="Santuari L."/>
            <person name="Cao Q."/>
            <person name="Sharma T."/>
            <person name="Shen D."/>
            <person name="Roswanjaya Y."/>
            <person name="Wardhani T."/>
            <person name="Kalhor M.S."/>
            <person name="Jansen J."/>
            <person name="Van den Hoogen J."/>
            <person name="Gungor B."/>
            <person name="Hartog M."/>
            <person name="Hontelez J."/>
            <person name="Verver J."/>
            <person name="Yang W.-C."/>
            <person name="Schijlen E."/>
            <person name="Repin R."/>
            <person name="Schilthuizen M."/>
            <person name="Schranz E."/>
            <person name="Heidstra R."/>
            <person name="Miyata K."/>
            <person name="Fedorova E."/>
            <person name="Kohlen W."/>
            <person name="Bisseling T."/>
            <person name="Smit S."/>
            <person name="Geurts R."/>
        </authorList>
    </citation>
    <scope>NUCLEOTIDE SEQUENCE [LARGE SCALE GENOMIC DNA]</scope>
    <source>
        <strain evidence="4">cv. RG33-2</strain>
    </source>
</reference>
<dbReference type="InterPro" id="IPR029044">
    <property type="entry name" value="Nucleotide-diphossugar_trans"/>
</dbReference>
<keyword evidence="1" id="KW-1133">Transmembrane helix</keyword>
<dbReference type="Proteomes" id="UP000237000">
    <property type="component" value="Unassembled WGS sequence"/>
</dbReference>
<comment type="caution">
    <text evidence="3">The sequence shown here is derived from an EMBL/GenBank/DDBJ whole genome shotgun (WGS) entry which is preliminary data.</text>
</comment>
<evidence type="ECO:0000313" key="3">
    <source>
        <dbReference type="EMBL" id="PON92643.1"/>
    </source>
</evidence>
<dbReference type="EMBL" id="JXTC01000063">
    <property type="protein sequence ID" value="PON92643.1"/>
    <property type="molecule type" value="Genomic_DNA"/>
</dbReference>
<keyword evidence="1" id="KW-0472">Membrane</keyword>
<protein>
    <submittedName>
        <fullName evidence="3">Alpha 1,4-glycosyltransferase domain containing protein</fullName>
    </submittedName>
</protein>